<evidence type="ECO:0000313" key="5">
    <source>
        <dbReference type="Proteomes" id="UP001642360"/>
    </source>
</evidence>
<evidence type="ECO:0000259" key="3">
    <source>
        <dbReference type="PROSITE" id="PS51352"/>
    </source>
</evidence>
<dbReference type="PROSITE" id="PS51352">
    <property type="entry name" value="THIOREDOXIN_2"/>
    <property type="match status" value="1"/>
</dbReference>
<dbReference type="GO" id="GO:0006950">
    <property type="term" value="P:response to stress"/>
    <property type="evidence" value="ECO:0007669"/>
    <property type="project" value="UniProtKB-ARBA"/>
</dbReference>
<accession>A0ABC8TBJ1</accession>
<evidence type="ECO:0000256" key="1">
    <source>
        <dbReference type="ARBA" id="ARBA00023157"/>
    </source>
</evidence>
<dbReference type="GO" id="GO:0016667">
    <property type="term" value="F:oxidoreductase activity, acting on a sulfur group of donors"/>
    <property type="evidence" value="ECO:0007669"/>
    <property type="project" value="UniProtKB-ARBA"/>
</dbReference>
<name>A0ABC8TBJ1_9AQUA</name>
<comment type="similarity">
    <text evidence="2">Belongs to the thioredoxin family. Plant F-type subfamily.</text>
</comment>
<dbReference type="CDD" id="cd02947">
    <property type="entry name" value="TRX_family"/>
    <property type="match status" value="1"/>
</dbReference>
<dbReference type="PROSITE" id="PS00194">
    <property type="entry name" value="THIOREDOXIN_1"/>
    <property type="match status" value="1"/>
</dbReference>
<gene>
    <name evidence="4" type="ORF">ILEXP_LOCUS35988</name>
</gene>
<dbReference type="Pfam" id="PF00085">
    <property type="entry name" value="Thioredoxin"/>
    <property type="match status" value="1"/>
</dbReference>
<dbReference type="InterPro" id="IPR036249">
    <property type="entry name" value="Thioredoxin-like_sf"/>
</dbReference>
<proteinExistence type="inferred from homology"/>
<dbReference type="AlphaFoldDB" id="A0ABC8TBJ1"/>
<keyword evidence="5" id="KW-1185">Reference proteome</keyword>
<feature type="domain" description="Thioredoxin" evidence="3">
    <location>
        <begin position="1"/>
        <end position="110"/>
    </location>
</feature>
<dbReference type="Proteomes" id="UP001642360">
    <property type="component" value="Unassembled WGS sequence"/>
</dbReference>
<comment type="caution">
    <text evidence="4">The sequence shown here is derived from an EMBL/GenBank/DDBJ whole genome shotgun (WGS) entry which is preliminary data.</text>
</comment>
<dbReference type="EMBL" id="CAUOFW020004680">
    <property type="protein sequence ID" value="CAK9166748.1"/>
    <property type="molecule type" value="Genomic_DNA"/>
</dbReference>
<dbReference type="Gene3D" id="3.40.30.10">
    <property type="entry name" value="Glutaredoxin"/>
    <property type="match status" value="1"/>
</dbReference>
<evidence type="ECO:0000256" key="2">
    <source>
        <dbReference type="ARBA" id="ARBA00038337"/>
    </source>
</evidence>
<dbReference type="PRINTS" id="PR00421">
    <property type="entry name" value="THIOREDOXIN"/>
</dbReference>
<dbReference type="PANTHER" id="PTHR46115">
    <property type="entry name" value="THIOREDOXIN-LIKE PROTEIN 1"/>
    <property type="match status" value="1"/>
</dbReference>
<reference evidence="4 5" key="1">
    <citation type="submission" date="2024-02" db="EMBL/GenBank/DDBJ databases">
        <authorList>
            <person name="Vignale AGUSTIN F."/>
            <person name="Sosa J E."/>
            <person name="Modenutti C."/>
        </authorList>
    </citation>
    <scope>NUCLEOTIDE SEQUENCE [LARGE SCALE GENOMIC DNA]</scope>
</reference>
<dbReference type="SUPFAM" id="SSF52833">
    <property type="entry name" value="Thioredoxin-like"/>
    <property type="match status" value="1"/>
</dbReference>
<evidence type="ECO:0000313" key="4">
    <source>
        <dbReference type="EMBL" id="CAK9166748.1"/>
    </source>
</evidence>
<dbReference type="InterPro" id="IPR017937">
    <property type="entry name" value="Thioredoxin_CS"/>
</dbReference>
<keyword evidence="1" id="KW-1015">Disulfide bond</keyword>
<protein>
    <recommendedName>
        <fullName evidence="3">Thioredoxin domain-containing protein</fullName>
    </recommendedName>
</protein>
<organism evidence="4 5">
    <name type="scientific">Ilex paraguariensis</name>
    <name type="common">yerba mate</name>
    <dbReference type="NCBI Taxonomy" id="185542"/>
    <lineage>
        <taxon>Eukaryota</taxon>
        <taxon>Viridiplantae</taxon>
        <taxon>Streptophyta</taxon>
        <taxon>Embryophyta</taxon>
        <taxon>Tracheophyta</taxon>
        <taxon>Spermatophyta</taxon>
        <taxon>Magnoliopsida</taxon>
        <taxon>eudicotyledons</taxon>
        <taxon>Gunneridae</taxon>
        <taxon>Pentapetalae</taxon>
        <taxon>asterids</taxon>
        <taxon>campanulids</taxon>
        <taxon>Aquifoliales</taxon>
        <taxon>Aquifoliaceae</taxon>
        <taxon>Ilex</taxon>
    </lineage>
</organism>
<dbReference type="InterPro" id="IPR013766">
    <property type="entry name" value="Thioredoxin_domain"/>
</dbReference>
<sequence length="110" mass="12082">MIGQVIGIHSTNELDSKLSAATRTSCLAILYFTAAWCGPCRFISPVYTSLAGKYPKVVFLKADIDEAKDVAARWNISSVPTFFFLKNGKEVDKVVGADKSSLERMIVQYA</sequence>
<dbReference type="FunFam" id="3.40.30.10:FF:000240">
    <property type="entry name" value="TPR repeat-containing thioredoxin TDX"/>
    <property type="match status" value="1"/>
</dbReference>